<evidence type="ECO:0000313" key="3">
    <source>
        <dbReference type="Proteomes" id="UP000012046"/>
    </source>
</evidence>
<accession>H3ZJA2</accession>
<name>H3ZJA2_9ALTE</name>
<feature type="chain" id="PRO_5003592112" evidence="1">
    <location>
        <begin position="20"/>
        <end position="287"/>
    </location>
</feature>
<gene>
    <name evidence="2" type="ORF">AJE_17340</name>
</gene>
<dbReference type="EMBL" id="AHTH01000062">
    <property type="protein sequence ID" value="EHR39317.1"/>
    <property type="molecule type" value="Genomic_DNA"/>
</dbReference>
<dbReference type="AlphaFoldDB" id="H3ZJA2"/>
<sequence length="287" mass="31960">MVRGIVISMLLLLAGASLAAAPSRIQWAINDAPPFHIVAGPYQNKGICDALIAAVHRALPGVEASVWVMPQPRIAQALGDQINLCFPCMIFRGAHDQLANFTLPTHIYEPYRLLSKPGMALELSSRFGSPVAFERLLQQRQYRLGYPAGRRYAELQPLLDQYPPFLARPGTGGVIAILQMIQADRLDYTLDYPIVANYFNRTQQGALSSLPILEQQQDHIPGAIGCARSDWGKQVVQMINGVMPQVRQDPEFIEVLNLWAGEQSEAYQQFNQRQLARPEYQVPSAQP</sequence>
<dbReference type="RefSeq" id="WP_008951957.1">
    <property type="nucleotide sequence ID" value="NZ_AHTH01000062.1"/>
</dbReference>
<organism evidence="2 3">
    <name type="scientific">Alishewanella jeotgali KCTC 22429</name>
    <dbReference type="NCBI Taxonomy" id="1129374"/>
    <lineage>
        <taxon>Bacteria</taxon>
        <taxon>Pseudomonadati</taxon>
        <taxon>Pseudomonadota</taxon>
        <taxon>Gammaproteobacteria</taxon>
        <taxon>Alteromonadales</taxon>
        <taxon>Alteromonadaceae</taxon>
        <taxon>Alishewanella</taxon>
    </lineage>
</organism>
<dbReference type="Proteomes" id="UP000012046">
    <property type="component" value="Unassembled WGS sequence"/>
</dbReference>
<evidence type="ECO:0000256" key="1">
    <source>
        <dbReference type="SAM" id="SignalP"/>
    </source>
</evidence>
<evidence type="ECO:0000313" key="2">
    <source>
        <dbReference type="EMBL" id="EHR39317.1"/>
    </source>
</evidence>
<keyword evidence="1" id="KW-0732">Signal</keyword>
<proteinExistence type="predicted"/>
<protein>
    <submittedName>
        <fullName evidence="2">Periplasmic substrate-binding protein</fullName>
    </submittedName>
</protein>
<dbReference type="SUPFAM" id="SSF53850">
    <property type="entry name" value="Periplasmic binding protein-like II"/>
    <property type="match status" value="1"/>
</dbReference>
<keyword evidence="3" id="KW-1185">Reference proteome</keyword>
<dbReference type="STRING" id="1129374.AJE_17340"/>
<dbReference type="eggNOG" id="COG0834">
    <property type="taxonomic scope" value="Bacteria"/>
</dbReference>
<reference evidence="2 3" key="1">
    <citation type="journal article" date="2012" name="J. Bacteriol.">
        <title>Genome Sequence of Extracellular-Protease-Producing Alishewanella jeotgali Isolated from Traditional Korean Fermented Seafood.</title>
        <authorList>
            <person name="Jung J."/>
            <person name="Chun J."/>
            <person name="Park W."/>
        </authorList>
    </citation>
    <scope>NUCLEOTIDE SEQUENCE [LARGE SCALE GENOMIC DNA]</scope>
    <source>
        <strain evidence="2 3">KCTC 22429</strain>
    </source>
</reference>
<dbReference type="PATRIC" id="fig|1129374.4.peg.3422"/>
<feature type="signal peptide" evidence="1">
    <location>
        <begin position="1"/>
        <end position="19"/>
    </location>
</feature>
<comment type="caution">
    <text evidence="2">The sequence shown here is derived from an EMBL/GenBank/DDBJ whole genome shotgun (WGS) entry which is preliminary data.</text>
</comment>